<sequence length="369" mass="41207">MGSTLRVDEVVYPPRDGYPLHLTAKRYWVPELLDSIDKDNDEDGWTLILLHATSMHKESWEPTLEKIFELALNQKRDKPAVKIREAWCLDCPNHGASGRLNERVLQQEEWYLNFTCEKYAQAVHHFISAGPNHGAKVDFSKRRLCGIGHSLGGNAMSLLQSLSSPTFPDARPFKSLIIVDPMLSAAGPEHLKKLRVLLIKGAYERRDVWPDRAIAMSALKKRGRTTRWDPRILDIFIKHGVVPHQGSYYKESPYNGVTLACTRDQEAAMYRDPDGATKPVQHLTKACNEKPVHLILGGVYDFMPKRTHDALVDPKSGRKFASVVVIPEAGHLVPLEVPNQLGKVVFSCLVKNEAGSGGGCHGVALKSKL</sequence>
<dbReference type="Proteomes" id="UP001437256">
    <property type="component" value="Unassembled WGS sequence"/>
</dbReference>
<organism evidence="2 3">
    <name type="scientific">Marasmius tenuissimus</name>
    <dbReference type="NCBI Taxonomy" id="585030"/>
    <lineage>
        <taxon>Eukaryota</taxon>
        <taxon>Fungi</taxon>
        <taxon>Dikarya</taxon>
        <taxon>Basidiomycota</taxon>
        <taxon>Agaricomycotina</taxon>
        <taxon>Agaricomycetes</taxon>
        <taxon>Agaricomycetidae</taxon>
        <taxon>Agaricales</taxon>
        <taxon>Marasmiineae</taxon>
        <taxon>Marasmiaceae</taxon>
        <taxon>Marasmius</taxon>
    </lineage>
</organism>
<accession>A0ABR2ZJ64</accession>
<evidence type="ECO:0000259" key="1">
    <source>
        <dbReference type="Pfam" id="PF12697"/>
    </source>
</evidence>
<dbReference type="InterPro" id="IPR000073">
    <property type="entry name" value="AB_hydrolase_1"/>
</dbReference>
<protein>
    <recommendedName>
        <fullName evidence="1">AB hydrolase-1 domain-containing protein</fullName>
    </recommendedName>
</protein>
<evidence type="ECO:0000313" key="3">
    <source>
        <dbReference type="Proteomes" id="UP001437256"/>
    </source>
</evidence>
<dbReference type="InterPro" id="IPR029058">
    <property type="entry name" value="AB_hydrolase_fold"/>
</dbReference>
<comment type="caution">
    <text evidence="2">The sequence shown here is derived from an EMBL/GenBank/DDBJ whole genome shotgun (WGS) entry which is preliminary data.</text>
</comment>
<dbReference type="Pfam" id="PF12697">
    <property type="entry name" value="Abhydrolase_6"/>
    <property type="match status" value="1"/>
</dbReference>
<reference evidence="2 3" key="1">
    <citation type="submission" date="2024-05" db="EMBL/GenBank/DDBJ databases">
        <title>A draft genome resource for the thread blight pathogen Marasmius tenuissimus strain MS-2.</title>
        <authorList>
            <person name="Yulfo-Soto G.E."/>
            <person name="Baruah I.K."/>
            <person name="Amoako-Attah I."/>
            <person name="Bukari Y."/>
            <person name="Meinhardt L.W."/>
            <person name="Bailey B.A."/>
            <person name="Cohen S.P."/>
        </authorList>
    </citation>
    <scope>NUCLEOTIDE SEQUENCE [LARGE SCALE GENOMIC DNA]</scope>
    <source>
        <strain evidence="2 3">MS-2</strain>
    </source>
</reference>
<dbReference type="EMBL" id="JBBXMP010000129">
    <property type="protein sequence ID" value="KAL0061616.1"/>
    <property type="molecule type" value="Genomic_DNA"/>
</dbReference>
<keyword evidence="3" id="KW-1185">Reference proteome</keyword>
<proteinExistence type="predicted"/>
<gene>
    <name evidence="2" type="ORF">AAF712_011533</name>
</gene>
<dbReference type="Gene3D" id="3.40.50.1820">
    <property type="entry name" value="alpha/beta hydrolase"/>
    <property type="match status" value="1"/>
</dbReference>
<name>A0ABR2ZJ64_9AGAR</name>
<dbReference type="SUPFAM" id="SSF53474">
    <property type="entry name" value="alpha/beta-Hydrolases"/>
    <property type="match status" value="1"/>
</dbReference>
<feature type="domain" description="AB hydrolase-1" evidence="1">
    <location>
        <begin position="47"/>
        <end position="338"/>
    </location>
</feature>
<evidence type="ECO:0000313" key="2">
    <source>
        <dbReference type="EMBL" id="KAL0061616.1"/>
    </source>
</evidence>